<evidence type="ECO:0000256" key="3">
    <source>
        <dbReference type="ARBA" id="ARBA00023015"/>
    </source>
</evidence>
<evidence type="ECO:0000259" key="9">
    <source>
        <dbReference type="PROSITE" id="PS51755"/>
    </source>
</evidence>
<keyword evidence="11" id="KW-1185">Reference proteome</keyword>
<keyword evidence="3" id="KW-0805">Transcription regulation</keyword>
<sequence length="234" mass="25466">MANVIVVDDDPALCAMLEDALAMAGHTVRVAGDAAELDKLLENDVPELAVLDVSLPGEDGLSIARRLRQSHSLGIIMLTGADDVVDKVAGLEVGADDYVTKPFSLREFAARMDAVLRRRRFLHVDTVPFGVFSLDLKNWRLLDPAGAEVALFPTEIDLVAAFATNPGRMLNRDDILRLAPAYGTDPMDRSIDTRITRLRRKLESTGHDSDLIHTARGSGYIYKGPSSTRQGLSA</sequence>
<dbReference type="EMBL" id="WHSC02000002">
    <property type="protein sequence ID" value="MDO6120457.1"/>
    <property type="molecule type" value="Genomic_DNA"/>
</dbReference>
<dbReference type="InterPro" id="IPR001789">
    <property type="entry name" value="Sig_transdc_resp-reg_receiver"/>
</dbReference>
<dbReference type="Gene3D" id="3.40.50.2300">
    <property type="match status" value="1"/>
</dbReference>
<dbReference type="Pfam" id="PF00486">
    <property type="entry name" value="Trans_reg_C"/>
    <property type="match status" value="1"/>
</dbReference>
<dbReference type="InterPro" id="IPR001867">
    <property type="entry name" value="OmpR/PhoB-type_DNA-bd"/>
</dbReference>
<dbReference type="SMART" id="SM00862">
    <property type="entry name" value="Trans_reg_C"/>
    <property type="match status" value="1"/>
</dbReference>
<reference evidence="10" key="1">
    <citation type="submission" date="2022-04" db="EMBL/GenBank/DDBJ databases">
        <title>Shinella lacus sp. nov., a novel member of the genus Shinella from water.</title>
        <authorList>
            <person name="Deng Y."/>
        </authorList>
    </citation>
    <scope>NUCLEOTIDE SEQUENCE</scope>
    <source>
        <strain evidence="10">JCM 31239</strain>
    </source>
</reference>
<evidence type="ECO:0000259" key="8">
    <source>
        <dbReference type="PROSITE" id="PS50110"/>
    </source>
</evidence>
<evidence type="ECO:0000256" key="2">
    <source>
        <dbReference type="ARBA" id="ARBA00023012"/>
    </source>
</evidence>
<accession>A0ABT8X9P1</accession>
<dbReference type="InterPro" id="IPR011006">
    <property type="entry name" value="CheY-like_superfamily"/>
</dbReference>
<protein>
    <submittedName>
        <fullName evidence="10">Response regulator transcription factor</fullName>
    </submittedName>
</protein>
<dbReference type="PROSITE" id="PS51755">
    <property type="entry name" value="OMPR_PHOB"/>
    <property type="match status" value="1"/>
</dbReference>
<proteinExistence type="predicted"/>
<dbReference type="InterPro" id="IPR039420">
    <property type="entry name" value="WalR-like"/>
</dbReference>
<evidence type="ECO:0000313" key="10">
    <source>
        <dbReference type="EMBL" id="MDO6120457.1"/>
    </source>
</evidence>
<evidence type="ECO:0000256" key="1">
    <source>
        <dbReference type="ARBA" id="ARBA00022553"/>
    </source>
</evidence>
<evidence type="ECO:0000256" key="7">
    <source>
        <dbReference type="PROSITE-ProRule" id="PRU01091"/>
    </source>
</evidence>
<dbReference type="Gene3D" id="6.10.250.690">
    <property type="match status" value="1"/>
</dbReference>
<dbReference type="Proteomes" id="UP001177080">
    <property type="component" value="Unassembled WGS sequence"/>
</dbReference>
<dbReference type="CDD" id="cd17574">
    <property type="entry name" value="REC_OmpR"/>
    <property type="match status" value="1"/>
</dbReference>
<keyword evidence="1 6" id="KW-0597">Phosphoprotein</keyword>
<dbReference type="InterPro" id="IPR016032">
    <property type="entry name" value="Sig_transdc_resp-reg_C-effctor"/>
</dbReference>
<gene>
    <name evidence="10" type="ORF">GB928_004600</name>
</gene>
<feature type="modified residue" description="4-aspartylphosphate" evidence="6">
    <location>
        <position position="52"/>
    </location>
</feature>
<feature type="domain" description="OmpR/PhoB-type" evidence="9">
    <location>
        <begin position="124"/>
        <end position="224"/>
    </location>
</feature>
<comment type="caution">
    <text evidence="10">The sequence shown here is derived from an EMBL/GenBank/DDBJ whole genome shotgun (WGS) entry which is preliminary data.</text>
</comment>
<dbReference type="PANTHER" id="PTHR48111:SF4">
    <property type="entry name" value="DNA-BINDING DUAL TRANSCRIPTIONAL REGULATOR OMPR"/>
    <property type="match status" value="1"/>
</dbReference>
<feature type="DNA-binding region" description="OmpR/PhoB-type" evidence="7">
    <location>
        <begin position="124"/>
        <end position="224"/>
    </location>
</feature>
<name>A0ABT8X9P1_9HYPH</name>
<evidence type="ECO:0000313" key="11">
    <source>
        <dbReference type="Proteomes" id="UP001177080"/>
    </source>
</evidence>
<keyword evidence="2" id="KW-0902">Two-component regulatory system</keyword>
<dbReference type="SUPFAM" id="SSF52172">
    <property type="entry name" value="CheY-like"/>
    <property type="match status" value="1"/>
</dbReference>
<dbReference type="Gene3D" id="1.10.10.10">
    <property type="entry name" value="Winged helix-like DNA-binding domain superfamily/Winged helix DNA-binding domain"/>
    <property type="match status" value="1"/>
</dbReference>
<keyword evidence="5" id="KW-0804">Transcription</keyword>
<evidence type="ECO:0000256" key="4">
    <source>
        <dbReference type="ARBA" id="ARBA00023125"/>
    </source>
</evidence>
<dbReference type="RefSeq" id="WP_244762085.1">
    <property type="nucleotide sequence ID" value="NZ_JALJCJ010000004.1"/>
</dbReference>
<dbReference type="SMART" id="SM00448">
    <property type="entry name" value="REC"/>
    <property type="match status" value="1"/>
</dbReference>
<dbReference type="CDD" id="cd00383">
    <property type="entry name" value="trans_reg_C"/>
    <property type="match status" value="1"/>
</dbReference>
<organism evidence="10 11">
    <name type="scientific">Shinella curvata</name>
    <dbReference type="NCBI Taxonomy" id="1817964"/>
    <lineage>
        <taxon>Bacteria</taxon>
        <taxon>Pseudomonadati</taxon>
        <taxon>Pseudomonadota</taxon>
        <taxon>Alphaproteobacteria</taxon>
        <taxon>Hyphomicrobiales</taxon>
        <taxon>Rhizobiaceae</taxon>
        <taxon>Shinella</taxon>
    </lineage>
</organism>
<feature type="domain" description="Response regulatory" evidence="8">
    <location>
        <begin position="3"/>
        <end position="116"/>
    </location>
</feature>
<dbReference type="Pfam" id="PF00072">
    <property type="entry name" value="Response_reg"/>
    <property type="match status" value="1"/>
</dbReference>
<evidence type="ECO:0000256" key="6">
    <source>
        <dbReference type="PROSITE-ProRule" id="PRU00169"/>
    </source>
</evidence>
<evidence type="ECO:0000256" key="5">
    <source>
        <dbReference type="ARBA" id="ARBA00023163"/>
    </source>
</evidence>
<dbReference type="SUPFAM" id="SSF46894">
    <property type="entry name" value="C-terminal effector domain of the bipartite response regulators"/>
    <property type="match status" value="1"/>
</dbReference>
<dbReference type="InterPro" id="IPR036388">
    <property type="entry name" value="WH-like_DNA-bd_sf"/>
</dbReference>
<dbReference type="PROSITE" id="PS50110">
    <property type="entry name" value="RESPONSE_REGULATORY"/>
    <property type="match status" value="1"/>
</dbReference>
<keyword evidence="4 7" id="KW-0238">DNA-binding</keyword>
<dbReference type="PANTHER" id="PTHR48111">
    <property type="entry name" value="REGULATOR OF RPOS"/>
    <property type="match status" value="1"/>
</dbReference>